<dbReference type="PIRSF" id="PIRSF002191">
    <property type="entry name" value="Ribosomal_L19"/>
    <property type="match status" value="1"/>
</dbReference>
<protein>
    <recommendedName>
        <fullName evidence="7">Large ribosomal subunit protein bL19c</fullName>
    </recommendedName>
</protein>
<dbReference type="FunFam" id="2.30.30.790:FF:000004">
    <property type="entry name" value="50S ribosomal protein L19, chloroplastic"/>
    <property type="match status" value="1"/>
</dbReference>
<comment type="similarity">
    <text evidence="2 7">Belongs to the bacterial ribosomal protein bL19 family.</text>
</comment>
<proteinExistence type="inferred from homology"/>
<dbReference type="GO" id="GO:0003729">
    <property type="term" value="F:mRNA binding"/>
    <property type="evidence" value="ECO:0007669"/>
    <property type="project" value="UniProtKB-ARBA"/>
</dbReference>
<evidence type="ECO:0000256" key="3">
    <source>
        <dbReference type="ARBA" id="ARBA00022528"/>
    </source>
</evidence>
<dbReference type="Gene3D" id="2.30.30.790">
    <property type="match status" value="1"/>
</dbReference>
<dbReference type="InterPro" id="IPR008991">
    <property type="entry name" value="Translation_prot_SH3-like_sf"/>
</dbReference>
<organism evidence="8">
    <name type="scientific">Rhizochromulina marina</name>
    <dbReference type="NCBI Taxonomy" id="1034831"/>
    <lineage>
        <taxon>Eukaryota</taxon>
        <taxon>Sar</taxon>
        <taxon>Stramenopiles</taxon>
        <taxon>Ochrophyta</taxon>
        <taxon>Dictyochophyceae</taxon>
        <taxon>Rhizochromulinales</taxon>
        <taxon>Rhizochromulina</taxon>
    </lineage>
</organism>
<dbReference type="PANTHER" id="PTHR15680:SF9">
    <property type="entry name" value="LARGE RIBOSOMAL SUBUNIT PROTEIN BL19M"/>
    <property type="match status" value="1"/>
</dbReference>
<dbReference type="RefSeq" id="YP_009675054.1">
    <property type="nucleotide sequence ID" value="NC_043890.1"/>
</dbReference>
<geneLocation type="chloroplast" evidence="8"/>
<dbReference type="PRINTS" id="PR00061">
    <property type="entry name" value="RIBOSOMALL19"/>
</dbReference>
<dbReference type="GeneID" id="40865525"/>
<reference evidence="8" key="1">
    <citation type="submission" date="2019-02" db="EMBL/GenBank/DDBJ databases">
        <title>Dictyochophyceae plastid genomes reveal unusual variability of their organisation.</title>
        <authorList>
            <person name="Han K.Y."/>
            <person name="Maciszewski K."/>
            <person name="Graf L."/>
            <person name="Andersen R.A."/>
            <person name="Karnkowska A."/>
            <person name="Yoon H.S."/>
        </authorList>
    </citation>
    <scope>NUCLEOTIDE SEQUENCE</scope>
</reference>
<evidence type="ECO:0000313" key="8">
    <source>
        <dbReference type="EMBL" id="QDH81905.1"/>
    </source>
</evidence>
<dbReference type="NCBIfam" id="TIGR01024">
    <property type="entry name" value="rplS_bact"/>
    <property type="match status" value="1"/>
</dbReference>
<keyword evidence="5 7" id="KW-0689">Ribosomal protein</keyword>
<dbReference type="HAMAP" id="MF_00402">
    <property type="entry name" value="Ribosomal_bL19"/>
    <property type="match status" value="1"/>
</dbReference>
<accession>A0A514CQ32</accession>
<evidence type="ECO:0000256" key="2">
    <source>
        <dbReference type="ARBA" id="ARBA00005781"/>
    </source>
</evidence>
<dbReference type="InterPro" id="IPR018257">
    <property type="entry name" value="Ribosomal_bL19_CS"/>
</dbReference>
<dbReference type="InterPro" id="IPR001857">
    <property type="entry name" value="Ribosomal_bL19"/>
</dbReference>
<evidence type="ECO:0000256" key="5">
    <source>
        <dbReference type="ARBA" id="ARBA00022980"/>
    </source>
</evidence>
<evidence type="ECO:0000256" key="4">
    <source>
        <dbReference type="ARBA" id="ARBA00022640"/>
    </source>
</evidence>
<keyword evidence="6 7" id="KW-0687">Ribonucleoprotein</keyword>
<dbReference type="SUPFAM" id="SSF50104">
    <property type="entry name" value="Translation proteins SH3-like domain"/>
    <property type="match status" value="1"/>
</dbReference>
<dbReference type="GO" id="GO:0003735">
    <property type="term" value="F:structural constituent of ribosome"/>
    <property type="evidence" value="ECO:0007669"/>
    <property type="project" value="InterPro"/>
</dbReference>
<dbReference type="PROSITE" id="PS01015">
    <property type="entry name" value="RIBOSOMAL_L19"/>
    <property type="match status" value="1"/>
</dbReference>
<sequence>MLFKRFNKTNLMLHVESAYTKKDLPMISVGDTVRLGVEIKEGEKIRIQAFEGVVIAKKNHGINKTITVRRVLQGIGVERCFLVNSPKIKTIELIRSSKVRRSKLYYLRDLAGKATRLKQKFNK</sequence>
<evidence type="ECO:0000256" key="7">
    <source>
        <dbReference type="HAMAP-Rule" id="MF_00402"/>
    </source>
</evidence>
<dbReference type="GO" id="GO:0009507">
    <property type="term" value="C:chloroplast"/>
    <property type="evidence" value="ECO:0007669"/>
    <property type="project" value="UniProtKB-SubCell"/>
</dbReference>
<dbReference type="PANTHER" id="PTHR15680">
    <property type="entry name" value="RIBOSOMAL PROTEIN L19"/>
    <property type="match status" value="1"/>
</dbReference>
<name>A0A514CQ32_9STRA</name>
<keyword evidence="4 8" id="KW-0934">Plastid</keyword>
<dbReference type="GO" id="GO:1990904">
    <property type="term" value="C:ribonucleoprotein complex"/>
    <property type="evidence" value="ECO:0007669"/>
    <property type="project" value="UniProtKB-KW"/>
</dbReference>
<gene>
    <name evidence="7 8" type="primary">rpl19</name>
</gene>
<dbReference type="GO" id="GO:0006412">
    <property type="term" value="P:translation"/>
    <property type="evidence" value="ECO:0007669"/>
    <property type="project" value="UniProtKB-UniRule"/>
</dbReference>
<evidence type="ECO:0000256" key="6">
    <source>
        <dbReference type="ARBA" id="ARBA00023274"/>
    </source>
</evidence>
<dbReference type="GO" id="GO:0005840">
    <property type="term" value="C:ribosome"/>
    <property type="evidence" value="ECO:0007669"/>
    <property type="project" value="UniProtKB-KW"/>
</dbReference>
<dbReference type="InterPro" id="IPR038657">
    <property type="entry name" value="Ribosomal_bL19_sf"/>
</dbReference>
<keyword evidence="3 8" id="KW-0150">Chloroplast</keyword>
<dbReference type="EMBL" id="MK561360">
    <property type="protein sequence ID" value="QDH81905.1"/>
    <property type="molecule type" value="Genomic_DNA"/>
</dbReference>
<comment type="subcellular location">
    <subcellularLocation>
        <location evidence="1 7">Plastid</location>
        <location evidence="1 7">Chloroplast</location>
    </subcellularLocation>
</comment>
<dbReference type="Pfam" id="PF01245">
    <property type="entry name" value="Ribosomal_L19"/>
    <property type="match status" value="1"/>
</dbReference>
<evidence type="ECO:0000256" key="1">
    <source>
        <dbReference type="ARBA" id="ARBA00004229"/>
    </source>
</evidence>
<dbReference type="AlphaFoldDB" id="A0A514CQ32"/>